<keyword evidence="9" id="KW-0812">Transmembrane</keyword>
<comment type="caution">
    <text evidence="10">The sequence shown here is derived from an EMBL/GenBank/DDBJ whole genome shotgun (WGS) entry which is preliminary data.</text>
</comment>
<accession>A0AAW2ITZ3</accession>
<name>A0AAW2ITZ3_9LAMI</name>
<dbReference type="InterPro" id="IPR001128">
    <property type="entry name" value="Cyt_P450"/>
</dbReference>
<organism evidence="10">
    <name type="scientific">Sesamum angustifolium</name>
    <dbReference type="NCBI Taxonomy" id="2727405"/>
    <lineage>
        <taxon>Eukaryota</taxon>
        <taxon>Viridiplantae</taxon>
        <taxon>Streptophyta</taxon>
        <taxon>Embryophyta</taxon>
        <taxon>Tracheophyta</taxon>
        <taxon>Spermatophyta</taxon>
        <taxon>Magnoliopsida</taxon>
        <taxon>eudicotyledons</taxon>
        <taxon>Gunneridae</taxon>
        <taxon>Pentapetalae</taxon>
        <taxon>asterids</taxon>
        <taxon>lamiids</taxon>
        <taxon>Lamiales</taxon>
        <taxon>Pedaliaceae</taxon>
        <taxon>Sesamum</taxon>
    </lineage>
</organism>
<dbReference type="GO" id="GO:0016020">
    <property type="term" value="C:membrane"/>
    <property type="evidence" value="ECO:0007669"/>
    <property type="project" value="UniProtKB-SubCell"/>
</dbReference>
<gene>
    <name evidence="10" type="ORF">Sangu_2774200</name>
</gene>
<dbReference type="Gene3D" id="1.10.630.10">
    <property type="entry name" value="Cytochrome P450"/>
    <property type="match status" value="2"/>
</dbReference>
<evidence type="ECO:0000256" key="3">
    <source>
        <dbReference type="ARBA" id="ARBA00010617"/>
    </source>
</evidence>
<evidence type="ECO:0000256" key="6">
    <source>
        <dbReference type="ARBA" id="ARBA00023002"/>
    </source>
</evidence>
<dbReference type="InterPro" id="IPR036396">
    <property type="entry name" value="Cyt_P450_sf"/>
</dbReference>
<keyword evidence="7" id="KW-0408">Iron</keyword>
<evidence type="ECO:0000256" key="5">
    <source>
        <dbReference type="ARBA" id="ARBA00022723"/>
    </source>
</evidence>
<feature type="transmembrane region" description="Helical" evidence="9">
    <location>
        <begin position="62"/>
        <end position="85"/>
    </location>
</feature>
<dbReference type="SUPFAM" id="SSF48264">
    <property type="entry name" value="Cytochrome P450"/>
    <property type="match status" value="1"/>
</dbReference>
<keyword evidence="4" id="KW-0349">Heme</keyword>
<evidence type="ECO:0000256" key="2">
    <source>
        <dbReference type="ARBA" id="ARBA00004167"/>
    </source>
</evidence>
<keyword evidence="6" id="KW-0560">Oxidoreductase</keyword>
<dbReference type="GO" id="GO:0004497">
    <property type="term" value="F:monooxygenase activity"/>
    <property type="evidence" value="ECO:0007669"/>
    <property type="project" value="UniProtKB-KW"/>
</dbReference>
<dbReference type="Pfam" id="PF00067">
    <property type="entry name" value="p450"/>
    <property type="match status" value="2"/>
</dbReference>
<evidence type="ECO:0000256" key="9">
    <source>
        <dbReference type="SAM" id="Phobius"/>
    </source>
</evidence>
<protein>
    <submittedName>
        <fullName evidence="10">(S)-N-methylcoclaurine 3'-hydroxylase isozyme 2</fullName>
    </submittedName>
</protein>
<comment type="similarity">
    <text evidence="3">Belongs to the cytochrome P450 family.</text>
</comment>
<sequence>MDLLPLVALASLPACLFFLLWYHKAIRSSRFPPSACAWQLVWNMSMSPLASLANLAQIYGPIFSLSVGALLIIVASSPETVMEILKTRNRIFSGRYIPSLYYKIIPHMEQSSVLGSRACNDDWKYIRRMCHDWLFSMKAIKQRNEVRERKMIEMANYLRDKEGKIVTLRHIVFATLANSMSSMMVSRDLIDIERECKGRNQRLMGFIEAIMLDVLGTPSVVDLFPTLDGLLGFWERRKATKLHQEFKSLWGKVIEERREEKCVREAPSQDLLDALIYNGFCNDKICGLLMTCTVKNYVIPKDSVILINNWALARDPVTWDEPLKFKPKRFLESKLELKGNLQFEFIPFGGWEKDLSGT</sequence>
<evidence type="ECO:0000256" key="7">
    <source>
        <dbReference type="ARBA" id="ARBA00023004"/>
    </source>
</evidence>
<dbReference type="EMBL" id="JACGWK010001587">
    <property type="protein sequence ID" value="KAL0285560.1"/>
    <property type="molecule type" value="Genomic_DNA"/>
</dbReference>
<dbReference type="GO" id="GO:0016705">
    <property type="term" value="F:oxidoreductase activity, acting on paired donors, with incorporation or reduction of molecular oxygen"/>
    <property type="evidence" value="ECO:0007669"/>
    <property type="project" value="InterPro"/>
</dbReference>
<evidence type="ECO:0000256" key="8">
    <source>
        <dbReference type="ARBA" id="ARBA00023033"/>
    </source>
</evidence>
<proteinExistence type="inferred from homology"/>
<reference evidence="10" key="1">
    <citation type="submission" date="2020-06" db="EMBL/GenBank/DDBJ databases">
        <authorList>
            <person name="Li T."/>
            <person name="Hu X."/>
            <person name="Zhang T."/>
            <person name="Song X."/>
            <person name="Zhang H."/>
            <person name="Dai N."/>
            <person name="Sheng W."/>
            <person name="Hou X."/>
            <person name="Wei L."/>
        </authorList>
    </citation>
    <scope>NUCLEOTIDE SEQUENCE</scope>
    <source>
        <strain evidence="10">G01</strain>
        <tissue evidence="10">Leaf</tissue>
    </source>
</reference>
<comment type="subcellular location">
    <subcellularLocation>
        <location evidence="2">Membrane</location>
        <topology evidence="2">Single-pass membrane protein</topology>
    </subcellularLocation>
</comment>
<keyword evidence="9" id="KW-1133">Transmembrane helix</keyword>
<dbReference type="PANTHER" id="PTHR47950:SF49">
    <property type="entry name" value="CYTOCHROME P450"/>
    <property type="match status" value="1"/>
</dbReference>
<keyword evidence="5" id="KW-0479">Metal-binding</keyword>
<keyword evidence="9" id="KW-0472">Membrane</keyword>
<evidence type="ECO:0000256" key="1">
    <source>
        <dbReference type="ARBA" id="ARBA00001971"/>
    </source>
</evidence>
<dbReference type="PANTHER" id="PTHR47950">
    <property type="entry name" value="CYTOCHROME P450, FAMILY 76, SUBFAMILY C, POLYPEPTIDE 5-RELATED"/>
    <property type="match status" value="1"/>
</dbReference>
<feature type="transmembrane region" description="Helical" evidence="9">
    <location>
        <begin position="6"/>
        <end position="23"/>
    </location>
</feature>
<dbReference type="AlphaFoldDB" id="A0AAW2ITZ3"/>
<dbReference type="InterPro" id="IPR002401">
    <property type="entry name" value="Cyt_P450_E_grp-I"/>
</dbReference>
<dbReference type="GO" id="GO:0020037">
    <property type="term" value="F:heme binding"/>
    <property type="evidence" value="ECO:0007669"/>
    <property type="project" value="InterPro"/>
</dbReference>
<dbReference type="GO" id="GO:0005506">
    <property type="term" value="F:iron ion binding"/>
    <property type="evidence" value="ECO:0007669"/>
    <property type="project" value="InterPro"/>
</dbReference>
<evidence type="ECO:0000256" key="4">
    <source>
        <dbReference type="ARBA" id="ARBA00022617"/>
    </source>
</evidence>
<dbReference type="PRINTS" id="PR00463">
    <property type="entry name" value="EP450I"/>
</dbReference>
<evidence type="ECO:0000313" key="10">
    <source>
        <dbReference type="EMBL" id="KAL0285560.1"/>
    </source>
</evidence>
<keyword evidence="8" id="KW-0503">Monooxygenase</keyword>
<comment type="cofactor">
    <cofactor evidence="1">
        <name>heme</name>
        <dbReference type="ChEBI" id="CHEBI:30413"/>
    </cofactor>
</comment>
<reference evidence="10" key="2">
    <citation type="journal article" date="2024" name="Plant">
        <title>Genomic evolution and insights into agronomic trait innovations of Sesamum species.</title>
        <authorList>
            <person name="Miao H."/>
            <person name="Wang L."/>
            <person name="Qu L."/>
            <person name="Liu H."/>
            <person name="Sun Y."/>
            <person name="Le M."/>
            <person name="Wang Q."/>
            <person name="Wei S."/>
            <person name="Zheng Y."/>
            <person name="Lin W."/>
            <person name="Duan Y."/>
            <person name="Cao H."/>
            <person name="Xiong S."/>
            <person name="Wang X."/>
            <person name="Wei L."/>
            <person name="Li C."/>
            <person name="Ma Q."/>
            <person name="Ju M."/>
            <person name="Zhao R."/>
            <person name="Li G."/>
            <person name="Mu C."/>
            <person name="Tian Q."/>
            <person name="Mei H."/>
            <person name="Zhang T."/>
            <person name="Gao T."/>
            <person name="Zhang H."/>
        </authorList>
    </citation>
    <scope>NUCLEOTIDE SEQUENCE</scope>
    <source>
        <strain evidence="10">G01</strain>
    </source>
</reference>